<gene>
    <name evidence="2" type="ORF">PODLI_1B022426</name>
</gene>
<protein>
    <submittedName>
        <fullName evidence="2">Uncharacterized protein</fullName>
    </submittedName>
</protein>
<feature type="compositionally biased region" description="Polar residues" evidence="1">
    <location>
        <begin position="1"/>
        <end position="18"/>
    </location>
</feature>
<accession>A0AA35L7L4</accession>
<sequence>MGSVPSQVGLSQATSSSPRRPEKQLDLFDCCWPRICCAGQVRGWKENFRYRNLRLSSATLRRLETALLELTSQDFKNSYEWEKFQLWLQEVMYAEWWLDQAAREIKRRWKNLTMF</sequence>
<feature type="region of interest" description="Disordered" evidence="1">
    <location>
        <begin position="1"/>
        <end position="22"/>
    </location>
</feature>
<dbReference type="AlphaFoldDB" id="A0AA35L7L4"/>
<reference evidence="2" key="1">
    <citation type="submission" date="2022-12" db="EMBL/GenBank/DDBJ databases">
        <authorList>
            <person name="Alioto T."/>
            <person name="Alioto T."/>
            <person name="Gomez Garrido J."/>
        </authorList>
    </citation>
    <scope>NUCLEOTIDE SEQUENCE</scope>
</reference>
<name>A0AA35L7L4_9SAUR</name>
<evidence type="ECO:0000313" key="2">
    <source>
        <dbReference type="EMBL" id="CAI5791295.1"/>
    </source>
</evidence>
<dbReference type="Proteomes" id="UP001178461">
    <property type="component" value="Chromosome 13"/>
</dbReference>
<evidence type="ECO:0000256" key="1">
    <source>
        <dbReference type="SAM" id="MobiDB-lite"/>
    </source>
</evidence>
<proteinExistence type="predicted"/>
<keyword evidence="3" id="KW-1185">Reference proteome</keyword>
<evidence type="ECO:0000313" key="3">
    <source>
        <dbReference type="Proteomes" id="UP001178461"/>
    </source>
</evidence>
<organism evidence="2 3">
    <name type="scientific">Podarcis lilfordi</name>
    <name type="common">Lilford's wall lizard</name>
    <dbReference type="NCBI Taxonomy" id="74358"/>
    <lineage>
        <taxon>Eukaryota</taxon>
        <taxon>Metazoa</taxon>
        <taxon>Chordata</taxon>
        <taxon>Craniata</taxon>
        <taxon>Vertebrata</taxon>
        <taxon>Euteleostomi</taxon>
        <taxon>Lepidosauria</taxon>
        <taxon>Squamata</taxon>
        <taxon>Bifurcata</taxon>
        <taxon>Unidentata</taxon>
        <taxon>Episquamata</taxon>
        <taxon>Laterata</taxon>
        <taxon>Lacertibaenia</taxon>
        <taxon>Lacertidae</taxon>
        <taxon>Podarcis</taxon>
    </lineage>
</organism>
<dbReference type="EMBL" id="OX395138">
    <property type="protein sequence ID" value="CAI5791295.1"/>
    <property type="molecule type" value="Genomic_DNA"/>
</dbReference>